<keyword evidence="15" id="KW-1185">Reference proteome</keyword>
<protein>
    <submittedName>
        <fullName evidence="14">Cytochrome P450, family 2, subfamily AD, polypeptide 6</fullName>
    </submittedName>
</protein>
<keyword evidence="8" id="KW-0492">Microsome</keyword>
<keyword evidence="5" id="KW-0349">Heme</keyword>
<dbReference type="PANTHER" id="PTHR24300:SF177">
    <property type="entry name" value="CYTOCHROME P450 2J2"/>
    <property type="match status" value="1"/>
</dbReference>
<proteinExistence type="inferred from homology"/>
<feature type="transmembrane region" description="Helical" evidence="13">
    <location>
        <begin position="15"/>
        <end position="34"/>
    </location>
</feature>
<comment type="caution">
    <text evidence="14">The sequence shown here is derived from an EMBL/GenBank/DDBJ whole genome shotgun (WGS) entry which is preliminary data.</text>
</comment>
<dbReference type="Gene3D" id="1.10.630.10">
    <property type="entry name" value="Cytochrome P450"/>
    <property type="match status" value="1"/>
</dbReference>
<keyword evidence="12 13" id="KW-0472">Membrane</keyword>
<evidence type="ECO:0000256" key="12">
    <source>
        <dbReference type="ARBA" id="ARBA00023136"/>
    </source>
</evidence>
<keyword evidence="9" id="KW-0560">Oxidoreductase</keyword>
<evidence type="ECO:0000313" key="15">
    <source>
        <dbReference type="Proteomes" id="UP001205998"/>
    </source>
</evidence>
<keyword evidence="11" id="KW-0503">Monooxygenase</keyword>
<sequence length="257" mass="30255">MILHSLYELFTFKEWMIFTVALLFFIWIILAEQYGNIFSLRRGSTKIVYVSGYKMVKEALVSQGESFARFVSPLFDDIYKGRGLSFTNGYSWKKHQQFSVSYIKSFGESQETLHDKIQHECYFLCEAFKEEQGCPFDPLTKINNAVANVIGTLVYGHRYEYDDFQFQKLLRMSAESVHLTGSVWNELYDAFPSIMKILPGPHHTIIANYRRLAAFLGEKTEKHKQDWDPNEPRDYIHSYLTEIEKVVKMHKKYQFNN</sequence>
<dbReference type="GO" id="GO:0016712">
    <property type="term" value="F:oxidoreductase activity, acting on paired donors, with incorporation or reduction of molecular oxygen, reduced flavin or flavoprotein as one donor, and incorporation of one atom of oxygen"/>
    <property type="evidence" value="ECO:0007669"/>
    <property type="project" value="TreeGrafter"/>
</dbReference>
<dbReference type="InterPro" id="IPR001128">
    <property type="entry name" value="Cyt_P450"/>
</dbReference>
<dbReference type="InterPro" id="IPR036396">
    <property type="entry name" value="Cyt_P450_sf"/>
</dbReference>
<evidence type="ECO:0000256" key="6">
    <source>
        <dbReference type="ARBA" id="ARBA00022723"/>
    </source>
</evidence>
<dbReference type="GO" id="GO:0020037">
    <property type="term" value="F:heme binding"/>
    <property type="evidence" value="ECO:0007669"/>
    <property type="project" value="InterPro"/>
</dbReference>
<reference evidence="14" key="1">
    <citation type="submission" date="2018-07" db="EMBL/GenBank/DDBJ databases">
        <title>Comparative genomics of catfishes provides insights into carnivory and benthic adaptation.</title>
        <authorList>
            <person name="Zhang Y."/>
            <person name="Wang D."/>
            <person name="Peng Z."/>
            <person name="Zheng S."/>
            <person name="Shao F."/>
            <person name="Tao W."/>
        </authorList>
    </citation>
    <scope>NUCLEOTIDE SEQUENCE</scope>
    <source>
        <strain evidence="14">Chongqing</strain>
    </source>
</reference>
<dbReference type="Proteomes" id="UP001205998">
    <property type="component" value="Unassembled WGS sequence"/>
</dbReference>
<keyword evidence="13" id="KW-0812">Transmembrane</keyword>
<keyword evidence="6" id="KW-0479">Metal-binding</keyword>
<dbReference type="GO" id="GO:0006082">
    <property type="term" value="P:organic acid metabolic process"/>
    <property type="evidence" value="ECO:0007669"/>
    <property type="project" value="TreeGrafter"/>
</dbReference>
<dbReference type="PANTHER" id="PTHR24300">
    <property type="entry name" value="CYTOCHROME P450 508A4-RELATED"/>
    <property type="match status" value="1"/>
</dbReference>
<evidence type="ECO:0000256" key="10">
    <source>
        <dbReference type="ARBA" id="ARBA00023004"/>
    </source>
</evidence>
<evidence type="ECO:0000313" key="14">
    <source>
        <dbReference type="EMBL" id="KAI5623568.1"/>
    </source>
</evidence>
<comment type="subcellular location">
    <subcellularLocation>
        <location evidence="3">Endoplasmic reticulum membrane</location>
        <topology evidence="3">Peripheral membrane protein</topology>
    </subcellularLocation>
    <subcellularLocation>
        <location evidence="2">Microsome membrane</location>
        <topology evidence="2">Peripheral membrane protein</topology>
    </subcellularLocation>
</comment>
<evidence type="ECO:0000256" key="5">
    <source>
        <dbReference type="ARBA" id="ARBA00022617"/>
    </source>
</evidence>
<evidence type="ECO:0000256" key="11">
    <source>
        <dbReference type="ARBA" id="ARBA00023033"/>
    </source>
</evidence>
<dbReference type="InterPro" id="IPR050182">
    <property type="entry name" value="Cytochrome_P450_fam2"/>
</dbReference>
<dbReference type="EMBL" id="MU551602">
    <property type="protein sequence ID" value="KAI5623568.1"/>
    <property type="molecule type" value="Genomic_DNA"/>
</dbReference>
<dbReference type="SUPFAM" id="SSF48264">
    <property type="entry name" value="Cytochrome P450"/>
    <property type="match status" value="1"/>
</dbReference>
<dbReference type="InterPro" id="IPR002401">
    <property type="entry name" value="Cyt_P450_E_grp-I"/>
</dbReference>
<evidence type="ECO:0000256" key="4">
    <source>
        <dbReference type="ARBA" id="ARBA00010617"/>
    </source>
</evidence>
<dbReference type="PRINTS" id="PR00463">
    <property type="entry name" value="EP450I"/>
</dbReference>
<organism evidence="14 15">
    <name type="scientific">Silurus asotus</name>
    <name type="common">Amur catfish</name>
    <name type="synonym">Parasilurus asotus</name>
    <dbReference type="NCBI Taxonomy" id="30991"/>
    <lineage>
        <taxon>Eukaryota</taxon>
        <taxon>Metazoa</taxon>
        <taxon>Chordata</taxon>
        <taxon>Craniata</taxon>
        <taxon>Vertebrata</taxon>
        <taxon>Euteleostomi</taxon>
        <taxon>Actinopterygii</taxon>
        <taxon>Neopterygii</taxon>
        <taxon>Teleostei</taxon>
        <taxon>Ostariophysi</taxon>
        <taxon>Siluriformes</taxon>
        <taxon>Siluridae</taxon>
        <taxon>Silurus</taxon>
    </lineage>
</organism>
<evidence type="ECO:0000256" key="1">
    <source>
        <dbReference type="ARBA" id="ARBA00001971"/>
    </source>
</evidence>
<dbReference type="FunFam" id="1.10.630.10:FF:000238">
    <property type="entry name" value="Cytochrome P450 2A6"/>
    <property type="match status" value="1"/>
</dbReference>
<evidence type="ECO:0000256" key="2">
    <source>
        <dbReference type="ARBA" id="ARBA00004174"/>
    </source>
</evidence>
<accession>A0AAD5AVB3</accession>
<dbReference type="Pfam" id="PF00067">
    <property type="entry name" value="p450"/>
    <property type="match status" value="1"/>
</dbReference>
<evidence type="ECO:0000256" key="9">
    <source>
        <dbReference type="ARBA" id="ARBA00023002"/>
    </source>
</evidence>
<dbReference type="GO" id="GO:0005789">
    <property type="term" value="C:endoplasmic reticulum membrane"/>
    <property type="evidence" value="ECO:0007669"/>
    <property type="project" value="UniProtKB-SubCell"/>
</dbReference>
<name>A0AAD5AVB3_SILAS</name>
<evidence type="ECO:0000256" key="8">
    <source>
        <dbReference type="ARBA" id="ARBA00022848"/>
    </source>
</evidence>
<evidence type="ECO:0000256" key="3">
    <source>
        <dbReference type="ARBA" id="ARBA00004406"/>
    </source>
</evidence>
<dbReference type="GO" id="GO:0005506">
    <property type="term" value="F:iron ion binding"/>
    <property type="evidence" value="ECO:0007669"/>
    <property type="project" value="InterPro"/>
</dbReference>
<evidence type="ECO:0000256" key="13">
    <source>
        <dbReference type="SAM" id="Phobius"/>
    </source>
</evidence>
<dbReference type="AlphaFoldDB" id="A0AAD5AVB3"/>
<keyword evidence="13" id="KW-1133">Transmembrane helix</keyword>
<keyword evidence="10" id="KW-0408">Iron</keyword>
<keyword evidence="7" id="KW-0256">Endoplasmic reticulum</keyword>
<evidence type="ECO:0000256" key="7">
    <source>
        <dbReference type="ARBA" id="ARBA00022824"/>
    </source>
</evidence>
<comment type="cofactor">
    <cofactor evidence="1">
        <name>heme</name>
        <dbReference type="ChEBI" id="CHEBI:30413"/>
    </cofactor>
</comment>
<gene>
    <name evidence="14" type="ORF">C0J50_16907</name>
</gene>
<comment type="similarity">
    <text evidence="4">Belongs to the cytochrome P450 family.</text>
</comment>
<dbReference type="GO" id="GO:0006805">
    <property type="term" value="P:xenobiotic metabolic process"/>
    <property type="evidence" value="ECO:0007669"/>
    <property type="project" value="TreeGrafter"/>
</dbReference>